<dbReference type="Pfam" id="PF18306">
    <property type="entry name" value="LDcluster4"/>
    <property type="match status" value="1"/>
</dbReference>
<evidence type="ECO:0008006" key="2">
    <source>
        <dbReference type="Google" id="ProtNLM"/>
    </source>
</evidence>
<dbReference type="PANTHER" id="PTHR43393">
    <property type="entry name" value="CYTOKININ RIBOSIDE 5'-MONOPHOSPHATE PHOSPHORIBOHYDROLASE"/>
    <property type="match status" value="1"/>
</dbReference>
<proteinExistence type="predicted"/>
<organism evidence="1">
    <name type="scientific">uncultured Solirubrobacteraceae bacterium</name>
    <dbReference type="NCBI Taxonomy" id="1162706"/>
    <lineage>
        <taxon>Bacteria</taxon>
        <taxon>Bacillati</taxon>
        <taxon>Actinomycetota</taxon>
        <taxon>Thermoleophilia</taxon>
        <taxon>Solirubrobacterales</taxon>
        <taxon>Solirubrobacteraceae</taxon>
        <taxon>environmental samples</taxon>
    </lineage>
</organism>
<dbReference type="GO" id="GO:0005829">
    <property type="term" value="C:cytosol"/>
    <property type="evidence" value="ECO:0007669"/>
    <property type="project" value="TreeGrafter"/>
</dbReference>
<sequence>MDAPWIAVIGPGAADAADIDRAEGVGAALAEAGAVLVCGGLGGVMEAACRGARVAGGLTIGLLPGDARAAANEWVQIAIPTGLGEARNALVVRAASAVIAIGGGWGTLSEMALALRAGKPVVGLESWAPTPPDGRDPGVIVAVDAAAAVRAALQAISAV</sequence>
<dbReference type="AlphaFoldDB" id="A0A6J4SYN3"/>
<accession>A0A6J4SYN3</accession>
<name>A0A6J4SYN3_9ACTN</name>
<dbReference type="PANTHER" id="PTHR43393:SF3">
    <property type="entry name" value="LYSINE DECARBOXYLASE-LIKE PROTEIN"/>
    <property type="match status" value="1"/>
</dbReference>
<evidence type="ECO:0000313" key="1">
    <source>
        <dbReference type="EMBL" id="CAA9509246.1"/>
    </source>
</evidence>
<dbReference type="InterPro" id="IPR041164">
    <property type="entry name" value="LDcluster4"/>
</dbReference>
<dbReference type="InterPro" id="IPR005268">
    <property type="entry name" value="CHP00725"/>
</dbReference>
<dbReference type="SUPFAM" id="SSF102405">
    <property type="entry name" value="MCP/YpsA-like"/>
    <property type="match status" value="1"/>
</dbReference>
<dbReference type="InterPro" id="IPR052341">
    <property type="entry name" value="LOG_family_nucleotidases"/>
</dbReference>
<dbReference type="NCBIfam" id="TIGR00725">
    <property type="entry name" value="TIGR00725 family protein"/>
    <property type="match status" value="1"/>
</dbReference>
<reference evidence="1" key="1">
    <citation type="submission" date="2020-02" db="EMBL/GenBank/DDBJ databases">
        <authorList>
            <person name="Meier V. D."/>
        </authorList>
    </citation>
    <scope>NUCLEOTIDE SEQUENCE</scope>
    <source>
        <strain evidence="1">AVDCRST_MAG69</strain>
    </source>
</reference>
<dbReference type="Gene3D" id="3.40.50.450">
    <property type="match status" value="1"/>
</dbReference>
<gene>
    <name evidence="1" type="ORF">AVDCRST_MAG69-2386</name>
</gene>
<dbReference type="EMBL" id="CADCVP010000259">
    <property type="protein sequence ID" value="CAA9509246.1"/>
    <property type="molecule type" value="Genomic_DNA"/>
</dbReference>
<protein>
    <recommendedName>
        <fullName evidence="2">TIGR00725 family protein</fullName>
    </recommendedName>
</protein>